<dbReference type="InterPro" id="IPR018247">
    <property type="entry name" value="EF_Hand_1_Ca_BS"/>
</dbReference>
<dbReference type="Pfam" id="PF16173">
    <property type="entry name" value="DUF4874"/>
    <property type="match status" value="1"/>
</dbReference>
<proteinExistence type="predicted"/>
<dbReference type="InterPro" id="IPR036439">
    <property type="entry name" value="Dockerin_dom_sf"/>
</dbReference>
<gene>
    <name evidence="3" type="ordered locus">Rumal_1156</name>
</gene>
<dbReference type="InterPro" id="IPR032379">
    <property type="entry name" value="DUF4874"/>
</dbReference>
<dbReference type="AlphaFoldDB" id="E6UD71"/>
<protein>
    <submittedName>
        <fullName evidence="3">Dockerin type 1</fullName>
    </submittedName>
</protein>
<dbReference type="GO" id="GO:0000272">
    <property type="term" value="P:polysaccharide catabolic process"/>
    <property type="evidence" value="ECO:0007669"/>
    <property type="project" value="InterPro"/>
</dbReference>
<sequence length="593" mass="66925" precursor="true">MKNTNIRSSLIKRLAASGISLCLAVSVLQTEADAAGMKTVDEISYKETLEDTHNPYRGFYQAFVVSYKRNKSNCKAQASTLEELDELASEYHLIHLLIDLSDFSAQNRKGQNAVKHSADANIDPSNDDVEEALGQLLERLRNNGQSAVIRFAYDYKYSGITSDGTDENGDPSYRTVWEPTDDSIIEQHQEKVGAVISKYTDVIASVECGIIGPWGEMHTSERTDSESEKKIIGKWLEVLPDDMTVNVRKPSDFCAWSGIELENIDKYTAGKGTDAYRIGMYNDGYLGSVSDLGTYDDRKKEIAWLKTQTDHTLFGGELVQWDNEEGGTPLNNIAFFEKEGFKTHTSYLNKDWHDDVMDGFRSTTYNGGDPFYKGKTTEFEYLRNRMGYRFVVRNVRMTTGISPYENFELETAIENVGFGNLIKNEQTSVIIKGNGLEKEFKLWELDEGKGEKASNYAPQKWLSGSSLTERKTNIMSAELDLPNDMPVGNYKVYIKIANRKNGEGEYPIRFSNAGSNVYDSKLKANFVGSLKISKPYKGDVNNDGKLNGYDLLLLKQRILNLVSDKELDMKNADVNRDGRVNIMDYVELYKICR</sequence>
<dbReference type="Pfam" id="PF00404">
    <property type="entry name" value="Dockerin_1"/>
    <property type="match status" value="1"/>
</dbReference>
<dbReference type="EMBL" id="CP002403">
    <property type="protein sequence ID" value="ADU21676.1"/>
    <property type="molecule type" value="Genomic_DNA"/>
</dbReference>
<dbReference type="Proteomes" id="UP000006919">
    <property type="component" value="Chromosome"/>
</dbReference>
<dbReference type="PROSITE" id="PS51766">
    <property type="entry name" value="DOCKERIN"/>
    <property type="match status" value="1"/>
</dbReference>
<dbReference type="OrthoDB" id="9760654at2"/>
<accession>E6UD71</accession>
<evidence type="ECO:0000256" key="1">
    <source>
        <dbReference type="SAM" id="SignalP"/>
    </source>
</evidence>
<dbReference type="Gene3D" id="1.10.1330.10">
    <property type="entry name" value="Dockerin domain"/>
    <property type="match status" value="1"/>
</dbReference>
<evidence type="ECO:0000313" key="4">
    <source>
        <dbReference type="Proteomes" id="UP000006919"/>
    </source>
</evidence>
<dbReference type="SUPFAM" id="SSF63446">
    <property type="entry name" value="Type I dockerin domain"/>
    <property type="match status" value="1"/>
</dbReference>
<dbReference type="HOGENOM" id="CLU_023401_1_0_9"/>
<dbReference type="CDD" id="cd14256">
    <property type="entry name" value="Dockerin_I"/>
    <property type="match status" value="1"/>
</dbReference>
<dbReference type="InterPro" id="IPR016134">
    <property type="entry name" value="Dockerin_dom"/>
</dbReference>
<dbReference type="eggNOG" id="ENOG502Z8UY">
    <property type="taxonomic scope" value="Bacteria"/>
</dbReference>
<keyword evidence="1" id="KW-0732">Signal</keyword>
<organism evidence="3 4">
    <name type="scientific">Ruminococcus albus (strain ATCC 27210 / DSM 20455 / JCM 14654 / NCDO 2250 / 7)</name>
    <dbReference type="NCBI Taxonomy" id="697329"/>
    <lineage>
        <taxon>Bacteria</taxon>
        <taxon>Bacillati</taxon>
        <taxon>Bacillota</taxon>
        <taxon>Clostridia</taxon>
        <taxon>Eubacteriales</taxon>
        <taxon>Oscillospiraceae</taxon>
        <taxon>Ruminococcus</taxon>
    </lineage>
</organism>
<feature type="signal peptide" evidence="1">
    <location>
        <begin position="1"/>
        <end position="34"/>
    </location>
</feature>
<dbReference type="STRING" id="697329.Rumal_1156"/>
<dbReference type="InterPro" id="IPR002105">
    <property type="entry name" value="Dockerin_1_rpt"/>
</dbReference>
<dbReference type="GO" id="GO:0004553">
    <property type="term" value="F:hydrolase activity, hydrolyzing O-glycosyl compounds"/>
    <property type="evidence" value="ECO:0007669"/>
    <property type="project" value="InterPro"/>
</dbReference>
<dbReference type="KEGG" id="ral:Rumal_1156"/>
<evidence type="ECO:0000313" key="3">
    <source>
        <dbReference type="EMBL" id="ADU21676.1"/>
    </source>
</evidence>
<feature type="domain" description="Dockerin" evidence="2">
    <location>
        <begin position="533"/>
        <end position="593"/>
    </location>
</feature>
<dbReference type="InterPro" id="IPR032267">
    <property type="entry name" value="DUF4832"/>
</dbReference>
<dbReference type="PROSITE" id="PS00018">
    <property type="entry name" value="EF_HAND_1"/>
    <property type="match status" value="2"/>
</dbReference>
<feature type="chain" id="PRO_5003212866" evidence="1">
    <location>
        <begin position="35"/>
        <end position="593"/>
    </location>
</feature>
<dbReference type="Pfam" id="PF16116">
    <property type="entry name" value="DUF4832"/>
    <property type="match status" value="1"/>
</dbReference>
<name>E6UD71_RUMA7</name>
<evidence type="ECO:0000259" key="2">
    <source>
        <dbReference type="PROSITE" id="PS51766"/>
    </source>
</evidence>
<reference evidence="3 4" key="1">
    <citation type="journal article" date="2011" name="J. Bacteriol.">
        <title>Complete genome of the cellulolytic ruminal bacterium Ruminococcus albus 7.</title>
        <authorList>
            <person name="Suen G."/>
            <person name="Stevenson D.M."/>
            <person name="Bruce D.C."/>
            <person name="Chertkov O."/>
            <person name="Copeland A."/>
            <person name="Cheng J.F."/>
            <person name="Detter C."/>
            <person name="Detter J.C."/>
            <person name="Goodwin L.A."/>
            <person name="Han C.S."/>
            <person name="Hauser L.J."/>
            <person name="Ivanova N.N."/>
            <person name="Kyrpides N.C."/>
            <person name="Land M.L."/>
            <person name="Lapidus A."/>
            <person name="Lucas S."/>
            <person name="Ovchinnikova G."/>
            <person name="Pitluck S."/>
            <person name="Tapia R."/>
            <person name="Woyke T."/>
            <person name="Boyum J."/>
            <person name="Mead D."/>
            <person name="Weimer P.J."/>
        </authorList>
    </citation>
    <scope>NUCLEOTIDE SEQUENCE [LARGE SCALE GENOMIC DNA]</scope>
    <source>
        <strain evidence="4">ATCC 27210 / DSM 20455 / JCM 14654 / NCDO 2250 / 7</strain>
    </source>
</reference>